<evidence type="ECO:0000313" key="2">
    <source>
        <dbReference type="EMBL" id="KAF6022782.1"/>
    </source>
</evidence>
<keyword evidence="3" id="KW-1185">Reference proteome</keyword>
<dbReference type="Proteomes" id="UP000593567">
    <property type="component" value="Unassembled WGS sequence"/>
</dbReference>
<organism evidence="2 3">
    <name type="scientific">Bugula neritina</name>
    <name type="common">Brown bryozoan</name>
    <name type="synonym">Sertularia neritina</name>
    <dbReference type="NCBI Taxonomy" id="10212"/>
    <lineage>
        <taxon>Eukaryota</taxon>
        <taxon>Metazoa</taxon>
        <taxon>Spiralia</taxon>
        <taxon>Lophotrochozoa</taxon>
        <taxon>Bryozoa</taxon>
        <taxon>Gymnolaemata</taxon>
        <taxon>Cheilostomatida</taxon>
        <taxon>Flustrina</taxon>
        <taxon>Buguloidea</taxon>
        <taxon>Bugulidae</taxon>
        <taxon>Bugula</taxon>
    </lineage>
</organism>
<dbReference type="Pfam" id="PF17900">
    <property type="entry name" value="Peptidase_M1_N"/>
    <property type="match status" value="1"/>
</dbReference>
<dbReference type="InterPro" id="IPR045357">
    <property type="entry name" value="Aminopeptidase_N-like_N"/>
</dbReference>
<dbReference type="EMBL" id="VXIV02002806">
    <property type="protein sequence ID" value="KAF6022782.1"/>
    <property type="molecule type" value="Genomic_DNA"/>
</dbReference>
<accession>A0A7J7J966</accession>
<dbReference type="SUPFAM" id="SSF63737">
    <property type="entry name" value="Leukotriene A4 hydrolase N-terminal domain"/>
    <property type="match status" value="1"/>
</dbReference>
<comment type="caution">
    <text evidence="2">The sequence shown here is derived from an EMBL/GenBank/DDBJ whole genome shotgun (WGS) entry which is preliminary data.</text>
</comment>
<evidence type="ECO:0000313" key="3">
    <source>
        <dbReference type="Proteomes" id="UP000593567"/>
    </source>
</evidence>
<dbReference type="OrthoDB" id="275509at2759"/>
<gene>
    <name evidence="2" type="ORF">EB796_018912</name>
</gene>
<evidence type="ECO:0000259" key="1">
    <source>
        <dbReference type="Pfam" id="PF17900"/>
    </source>
</evidence>
<dbReference type="Gene3D" id="2.60.40.1730">
    <property type="entry name" value="tricorn interacting facor f3 domain"/>
    <property type="match status" value="1"/>
</dbReference>
<reference evidence="2" key="1">
    <citation type="submission" date="2020-06" db="EMBL/GenBank/DDBJ databases">
        <title>Draft genome of Bugula neritina, a colonial animal packing powerful symbionts and potential medicines.</title>
        <authorList>
            <person name="Rayko M."/>
        </authorList>
    </citation>
    <scope>NUCLEOTIDE SEQUENCE [LARGE SCALE GENOMIC DNA]</scope>
    <source>
        <strain evidence="2">Kwan_BN1</strain>
    </source>
</reference>
<proteinExistence type="predicted"/>
<dbReference type="InterPro" id="IPR042097">
    <property type="entry name" value="Aminopeptidase_N-like_N_sf"/>
</dbReference>
<dbReference type="AlphaFoldDB" id="A0A7J7J966"/>
<sequence length="143" mass="16118">MKTTIIENESVQFSGGGKELEAKVELDAEAETATFTFPEALPQGQAILSVQFTGCLNDKMKGFYRSKYTSPDVIDWLTAKVFPSSCCIIIITTIRLSETSLTCWECKRGSFLFNISIIELDYLLKLSYFYCNIPLNWGLPFLV</sequence>
<name>A0A7J7J966_BUGNE</name>
<protein>
    <recommendedName>
        <fullName evidence="1">Aminopeptidase N-like N-terminal domain-containing protein</fullName>
    </recommendedName>
</protein>
<feature type="domain" description="Aminopeptidase N-like N-terminal" evidence="1">
    <location>
        <begin position="17"/>
        <end position="72"/>
    </location>
</feature>